<feature type="region of interest" description="Disordered" evidence="1">
    <location>
        <begin position="1"/>
        <end position="106"/>
    </location>
</feature>
<sequence>MSHKARKRPGRPRKMSEKARKCQECPIKPENRRDVQEGQKMTGMSRKARKRSGRPRKTQHSQTPREGPEKPSLPPACVSSHSLGQRPPVRPVSAEDSFRGSPGQSSCLSEVFRLRRNAVG</sequence>
<feature type="compositionally biased region" description="Basic and acidic residues" evidence="1">
    <location>
        <begin position="14"/>
        <end position="37"/>
    </location>
</feature>
<feature type="compositionally biased region" description="Basic residues" evidence="1">
    <location>
        <begin position="1"/>
        <end position="13"/>
    </location>
</feature>
<dbReference type="Proteomes" id="UP000652761">
    <property type="component" value="Unassembled WGS sequence"/>
</dbReference>
<name>A0A843VZ54_COLES</name>
<dbReference type="EMBL" id="NMUH01002502">
    <property type="protein sequence ID" value="MQM00357.1"/>
    <property type="molecule type" value="Genomic_DNA"/>
</dbReference>
<feature type="compositionally biased region" description="Basic residues" evidence="1">
    <location>
        <begin position="46"/>
        <end position="59"/>
    </location>
</feature>
<evidence type="ECO:0000313" key="2">
    <source>
        <dbReference type="EMBL" id="MQM00357.1"/>
    </source>
</evidence>
<evidence type="ECO:0000256" key="1">
    <source>
        <dbReference type="SAM" id="MobiDB-lite"/>
    </source>
</evidence>
<keyword evidence="3" id="KW-1185">Reference proteome</keyword>
<gene>
    <name evidence="2" type="ORF">Taro_033089</name>
</gene>
<reference evidence="2" key="1">
    <citation type="submission" date="2017-07" db="EMBL/GenBank/DDBJ databases">
        <title>Taro Niue Genome Assembly and Annotation.</title>
        <authorList>
            <person name="Atibalentja N."/>
            <person name="Keating K."/>
            <person name="Fields C.J."/>
        </authorList>
    </citation>
    <scope>NUCLEOTIDE SEQUENCE</scope>
    <source>
        <strain evidence="2">Niue_2</strain>
        <tissue evidence="2">Leaf</tissue>
    </source>
</reference>
<protein>
    <submittedName>
        <fullName evidence="2">Uncharacterized protein</fullName>
    </submittedName>
</protein>
<organism evidence="2 3">
    <name type="scientific">Colocasia esculenta</name>
    <name type="common">Wild taro</name>
    <name type="synonym">Arum esculentum</name>
    <dbReference type="NCBI Taxonomy" id="4460"/>
    <lineage>
        <taxon>Eukaryota</taxon>
        <taxon>Viridiplantae</taxon>
        <taxon>Streptophyta</taxon>
        <taxon>Embryophyta</taxon>
        <taxon>Tracheophyta</taxon>
        <taxon>Spermatophyta</taxon>
        <taxon>Magnoliopsida</taxon>
        <taxon>Liliopsida</taxon>
        <taxon>Araceae</taxon>
        <taxon>Aroideae</taxon>
        <taxon>Colocasieae</taxon>
        <taxon>Colocasia</taxon>
    </lineage>
</organism>
<dbReference type="AlphaFoldDB" id="A0A843VZ54"/>
<evidence type="ECO:0000313" key="3">
    <source>
        <dbReference type="Proteomes" id="UP000652761"/>
    </source>
</evidence>
<proteinExistence type="predicted"/>
<accession>A0A843VZ54</accession>
<comment type="caution">
    <text evidence="2">The sequence shown here is derived from an EMBL/GenBank/DDBJ whole genome shotgun (WGS) entry which is preliminary data.</text>
</comment>